<proteinExistence type="predicted"/>
<keyword evidence="3" id="KW-1185">Reference proteome</keyword>
<reference evidence="3" key="1">
    <citation type="journal article" date="2019" name="Int. J. Syst. Evol. Microbiol.">
        <title>The Global Catalogue of Microorganisms (GCM) 10K type strain sequencing project: providing services to taxonomists for standard genome sequencing and annotation.</title>
        <authorList>
            <consortium name="The Broad Institute Genomics Platform"/>
            <consortium name="The Broad Institute Genome Sequencing Center for Infectious Disease"/>
            <person name="Wu L."/>
            <person name="Ma J."/>
        </authorList>
    </citation>
    <scope>NUCLEOTIDE SEQUENCE [LARGE SCALE GENOMIC DNA]</scope>
    <source>
        <strain evidence="3">JCM 17933</strain>
    </source>
</reference>
<dbReference type="EMBL" id="BAABHF010000034">
    <property type="protein sequence ID" value="GAA4503626.1"/>
    <property type="molecule type" value="Genomic_DNA"/>
</dbReference>
<dbReference type="Proteomes" id="UP001500503">
    <property type="component" value="Unassembled WGS sequence"/>
</dbReference>
<evidence type="ECO:0000313" key="2">
    <source>
        <dbReference type="EMBL" id="GAA4503626.1"/>
    </source>
</evidence>
<organism evidence="2 3">
    <name type="scientific">Actinoallomurus oryzae</name>
    <dbReference type="NCBI Taxonomy" id="502180"/>
    <lineage>
        <taxon>Bacteria</taxon>
        <taxon>Bacillati</taxon>
        <taxon>Actinomycetota</taxon>
        <taxon>Actinomycetes</taxon>
        <taxon>Streptosporangiales</taxon>
        <taxon>Thermomonosporaceae</taxon>
        <taxon>Actinoallomurus</taxon>
    </lineage>
</organism>
<evidence type="ECO:0000313" key="3">
    <source>
        <dbReference type="Proteomes" id="UP001500503"/>
    </source>
</evidence>
<accession>A0ABP8QMQ3</accession>
<sequence length="99" mass="10307">MRTFVHDAAVWGVASPRRPSRVAGITMAGFHVRTLDALRMVPHPAVTLLLEFGAGSPVVDDAAGRQQRGSVVAGPGSGPEARSGRAVRTSSACRCACPR</sequence>
<name>A0ABP8QMQ3_9ACTN</name>
<gene>
    <name evidence="2" type="ORF">GCM10023191_056640</name>
</gene>
<feature type="region of interest" description="Disordered" evidence="1">
    <location>
        <begin position="66"/>
        <end position="85"/>
    </location>
</feature>
<protein>
    <submittedName>
        <fullName evidence="2">Uncharacterized protein</fullName>
    </submittedName>
</protein>
<comment type="caution">
    <text evidence="2">The sequence shown here is derived from an EMBL/GenBank/DDBJ whole genome shotgun (WGS) entry which is preliminary data.</text>
</comment>
<evidence type="ECO:0000256" key="1">
    <source>
        <dbReference type="SAM" id="MobiDB-lite"/>
    </source>
</evidence>